<evidence type="ECO:0000313" key="10">
    <source>
        <dbReference type="EMBL" id="MED6223890.1"/>
    </source>
</evidence>
<accession>A0ABU6ZPJ0</accession>
<evidence type="ECO:0000259" key="9">
    <source>
        <dbReference type="Pfam" id="PF14380"/>
    </source>
</evidence>
<feature type="domain" description="Wall-associated receptor kinase galacturonan-binding" evidence="8">
    <location>
        <begin position="40"/>
        <end position="113"/>
    </location>
</feature>
<comment type="catalytic activity">
    <reaction evidence="5">
        <text>L-threonyl-[protein] + ATP = O-phospho-L-threonyl-[protein] + ADP + H(+)</text>
        <dbReference type="Rhea" id="RHEA:46608"/>
        <dbReference type="Rhea" id="RHEA-COMP:11060"/>
        <dbReference type="Rhea" id="RHEA-COMP:11605"/>
        <dbReference type="ChEBI" id="CHEBI:15378"/>
        <dbReference type="ChEBI" id="CHEBI:30013"/>
        <dbReference type="ChEBI" id="CHEBI:30616"/>
        <dbReference type="ChEBI" id="CHEBI:61977"/>
        <dbReference type="ChEBI" id="CHEBI:456216"/>
        <dbReference type="EC" id="2.7.11.1"/>
    </reaction>
</comment>
<evidence type="ECO:0000256" key="2">
    <source>
        <dbReference type="ARBA" id="ARBA00012513"/>
    </source>
</evidence>
<reference evidence="10 11" key="1">
    <citation type="journal article" date="2023" name="Plants (Basel)">
        <title>Bridging the Gap: Combining Genomics and Transcriptomics Approaches to Understand Stylosanthes scabra, an Orphan Legume from the Brazilian Caatinga.</title>
        <authorList>
            <person name="Ferreira-Neto J.R.C."/>
            <person name="da Silva M.D."/>
            <person name="Binneck E."/>
            <person name="de Melo N.F."/>
            <person name="da Silva R.H."/>
            <person name="de Melo A.L.T.M."/>
            <person name="Pandolfi V."/>
            <person name="Bustamante F.O."/>
            <person name="Brasileiro-Vidal A.C."/>
            <person name="Benko-Iseppon A.M."/>
        </authorList>
    </citation>
    <scope>NUCLEOTIDE SEQUENCE [LARGE SCALE GENOMIC DNA]</scope>
    <source>
        <tissue evidence="10">Leaves</tissue>
    </source>
</reference>
<dbReference type="PANTHER" id="PTHR33138">
    <property type="entry name" value="OS01G0690200 PROTEIN"/>
    <property type="match status" value="1"/>
</dbReference>
<evidence type="ECO:0000256" key="3">
    <source>
        <dbReference type="ARBA" id="ARBA00022729"/>
    </source>
</evidence>
<evidence type="ECO:0000256" key="7">
    <source>
        <dbReference type="SAM" id="SignalP"/>
    </source>
</evidence>
<organism evidence="10 11">
    <name type="scientific">Stylosanthes scabra</name>
    <dbReference type="NCBI Taxonomy" id="79078"/>
    <lineage>
        <taxon>Eukaryota</taxon>
        <taxon>Viridiplantae</taxon>
        <taxon>Streptophyta</taxon>
        <taxon>Embryophyta</taxon>
        <taxon>Tracheophyta</taxon>
        <taxon>Spermatophyta</taxon>
        <taxon>Magnoliopsida</taxon>
        <taxon>eudicotyledons</taxon>
        <taxon>Gunneridae</taxon>
        <taxon>Pentapetalae</taxon>
        <taxon>rosids</taxon>
        <taxon>fabids</taxon>
        <taxon>Fabales</taxon>
        <taxon>Fabaceae</taxon>
        <taxon>Papilionoideae</taxon>
        <taxon>50 kb inversion clade</taxon>
        <taxon>dalbergioids sensu lato</taxon>
        <taxon>Dalbergieae</taxon>
        <taxon>Pterocarpus clade</taxon>
        <taxon>Stylosanthes</taxon>
    </lineage>
</organism>
<evidence type="ECO:0000313" key="11">
    <source>
        <dbReference type="Proteomes" id="UP001341840"/>
    </source>
</evidence>
<evidence type="ECO:0000259" key="8">
    <source>
        <dbReference type="Pfam" id="PF13947"/>
    </source>
</evidence>
<dbReference type="Pfam" id="PF13947">
    <property type="entry name" value="GUB_WAK_bind"/>
    <property type="match status" value="1"/>
</dbReference>
<evidence type="ECO:0000256" key="1">
    <source>
        <dbReference type="ARBA" id="ARBA00004167"/>
    </source>
</evidence>
<dbReference type="EMBL" id="JASCZI010272948">
    <property type="protein sequence ID" value="MED6223890.1"/>
    <property type="molecule type" value="Genomic_DNA"/>
</dbReference>
<dbReference type="InterPro" id="IPR032872">
    <property type="entry name" value="WAK_assoc_C"/>
</dbReference>
<comment type="caution">
    <text evidence="10">The sequence shown here is derived from an EMBL/GenBank/DDBJ whole genome shotgun (WGS) entry which is preliminary data.</text>
</comment>
<keyword evidence="11" id="KW-1185">Reference proteome</keyword>
<dbReference type="PANTHER" id="PTHR33138:SF74">
    <property type="entry name" value="WALL-ASSOCIATED RECEPTOR KINASE, GALACTURONAN-BINDING DOMAIN-CONTAINING PROTEIN-RELATED"/>
    <property type="match status" value="1"/>
</dbReference>
<protein>
    <recommendedName>
        <fullName evidence="2">non-specific serine/threonine protein kinase</fullName>
        <ecNumber evidence="2">2.7.11.1</ecNumber>
    </recommendedName>
</protein>
<dbReference type="Proteomes" id="UP001341840">
    <property type="component" value="Unassembled WGS sequence"/>
</dbReference>
<evidence type="ECO:0000256" key="5">
    <source>
        <dbReference type="ARBA" id="ARBA00047899"/>
    </source>
</evidence>
<dbReference type="EC" id="2.7.11.1" evidence="2"/>
<evidence type="ECO:0000256" key="6">
    <source>
        <dbReference type="ARBA" id="ARBA00048679"/>
    </source>
</evidence>
<evidence type="ECO:0000256" key="4">
    <source>
        <dbReference type="ARBA" id="ARBA00023180"/>
    </source>
</evidence>
<dbReference type="InterPro" id="IPR025287">
    <property type="entry name" value="WAK_GUB"/>
</dbReference>
<sequence>MGLKVDTQITMLLASLLLITTLPPSFSEPPPLPSDYYSECSKPYECGVLHNISYPFWGNHRGRYCGGVSFELICQPESDDGSGQPREYTYIKMGSQYFNVVDINPKIYTMKLVPLEETVEEADVCLPGFKFSLSSSLRYNESVHNITLLYDNCPTYVPDVYNLGCPDNVNVLYYNNTEEELLKQHPELKSCHPLQVPAEAVRVPHIHTDSPPYFGQGFMVNYTFSKECVNCMVAGGLCGSNYNLNQFACYYPHKNTIQTPFSYILLCTPSKSQTTNDPSDLHPLQ</sequence>
<gene>
    <name evidence="10" type="ORF">PIB30_078532</name>
</gene>
<dbReference type="Pfam" id="PF14380">
    <property type="entry name" value="WAK_assoc"/>
    <property type="match status" value="1"/>
</dbReference>
<keyword evidence="4" id="KW-0325">Glycoprotein</keyword>
<name>A0ABU6ZPJ0_9FABA</name>
<feature type="signal peptide" evidence="7">
    <location>
        <begin position="1"/>
        <end position="27"/>
    </location>
</feature>
<keyword evidence="3 7" id="KW-0732">Signal</keyword>
<feature type="domain" description="Wall-associated receptor kinase C-terminal" evidence="9">
    <location>
        <begin position="175"/>
        <end position="252"/>
    </location>
</feature>
<comment type="subcellular location">
    <subcellularLocation>
        <location evidence="1">Membrane</location>
        <topology evidence="1">Single-pass membrane protein</topology>
    </subcellularLocation>
</comment>
<comment type="catalytic activity">
    <reaction evidence="6">
        <text>L-seryl-[protein] + ATP = O-phospho-L-seryl-[protein] + ADP + H(+)</text>
        <dbReference type="Rhea" id="RHEA:17989"/>
        <dbReference type="Rhea" id="RHEA-COMP:9863"/>
        <dbReference type="Rhea" id="RHEA-COMP:11604"/>
        <dbReference type="ChEBI" id="CHEBI:15378"/>
        <dbReference type="ChEBI" id="CHEBI:29999"/>
        <dbReference type="ChEBI" id="CHEBI:30616"/>
        <dbReference type="ChEBI" id="CHEBI:83421"/>
        <dbReference type="ChEBI" id="CHEBI:456216"/>
        <dbReference type="EC" id="2.7.11.1"/>
    </reaction>
</comment>
<proteinExistence type="predicted"/>
<feature type="chain" id="PRO_5046787256" description="non-specific serine/threonine protein kinase" evidence="7">
    <location>
        <begin position="28"/>
        <end position="285"/>
    </location>
</feature>